<evidence type="ECO:0008006" key="6">
    <source>
        <dbReference type="Google" id="ProtNLM"/>
    </source>
</evidence>
<comment type="caution">
    <text evidence="4">The sequence shown here is derived from an EMBL/GenBank/DDBJ whole genome shotgun (WGS) entry which is preliminary data.</text>
</comment>
<evidence type="ECO:0000259" key="2">
    <source>
        <dbReference type="Pfam" id="PF01973"/>
    </source>
</evidence>
<dbReference type="Pfam" id="PF01973">
    <property type="entry name" value="MptE-like"/>
    <property type="match status" value="1"/>
</dbReference>
<organism evidence="4 5">
    <name type="scientific">Keratinibaculum paraultunense</name>
    <dbReference type="NCBI Taxonomy" id="1278232"/>
    <lineage>
        <taxon>Bacteria</taxon>
        <taxon>Bacillati</taxon>
        <taxon>Bacillota</taxon>
        <taxon>Tissierellia</taxon>
        <taxon>Tissierellales</taxon>
        <taxon>Tepidimicrobiaceae</taxon>
        <taxon>Keratinibaculum</taxon>
    </lineage>
</organism>
<dbReference type="Pfam" id="PF20157">
    <property type="entry name" value="Maf_flag10_N"/>
    <property type="match status" value="1"/>
</dbReference>
<evidence type="ECO:0000313" key="5">
    <source>
        <dbReference type="Proteomes" id="UP000294567"/>
    </source>
</evidence>
<dbReference type="EMBL" id="SMAE01000008">
    <property type="protein sequence ID" value="TCS88519.1"/>
    <property type="molecule type" value="Genomic_DNA"/>
</dbReference>
<dbReference type="PANTHER" id="PTHR41786">
    <property type="entry name" value="MOTILITY ACCESSORY FACTOR MAF"/>
    <property type="match status" value="1"/>
</dbReference>
<dbReference type="AlphaFoldDB" id="A0A4R3KVW1"/>
<reference evidence="4 5" key="1">
    <citation type="submission" date="2019-03" db="EMBL/GenBank/DDBJ databases">
        <title>Genomic Encyclopedia of Type Strains, Phase IV (KMG-IV): sequencing the most valuable type-strain genomes for metagenomic binning, comparative biology and taxonomic classification.</title>
        <authorList>
            <person name="Goeker M."/>
        </authorList>
    </citation>
    <scope>NUCLEOTIDE SEQUENCE [LARGE SCALE GENOMIC DNA]</scope>
    <source>
        <strain evidence="4 5">DSM 26752</strain>
    </source>
</reference>
<dbReference type="PANTHER" id="PTHR41786:SF1">
    <property type="entry name" value="6-HYDROXYMETHYLPTERIN DIPHOSPHOKINASE MPTE-LIKE DOMAIN-CONTAINING PROTEIN"/>
    <property type="match status" value="1"/>
</dbReference>
<proteinExistence type="predicted"/>
<gene>
    <name evidence="4" type="ORF">EDD65_10852</name>
</gene>
<dbReference type="InterPro" id="IPR045376">
    <property type="entry name" value="Maf_N"/>
</dbReference>
<feature type="domain" description="6-hydroxymethylpterin diphosphokinase MptE-like" evidence="2">
    <location>
        <begin position="205"/>
        <end position="382"/>
    </location>
</feature>
<feature type="domain" description="Glycosyltransferase Maf N-terminal" evidence="3">
    <location>
        <begin position="18"/>
        <end position="116"/>
    </location>
</feature>
<evidence type="ECO:0000313" key="4">
    <source>
        <dbReference type="EMBL" id="TCS88519.1"/>
    </source>
</evidence>
<name>A0A4R3KVW1_9FIRM</name>
<dbReference type="InterPro" id="IPR002826">
    <property type="entry name" value="MptE-like"/>
</dbReference>
<protein>
    <recommendedName>
        <fullName evidence="6">Motility associated factor glycosyltransferase family protein</fullName>
    </recommendedName>
</protein>
<dbReference type="Proteomes" id="UP000294567">
    <property type="component" value="Unassembled WGS sequence"/>
</dbReference>
<dbReference type="RefSeq" id="WP_132028019.1">
    <property type="nucleotide sequence ID" value="NZ_CP068564.1"/>
</dbReference>
<accession>A0A4R3KVW1</accession>
<evidence type="ECO:0000256" key="1">
    <source>
        <dbReference type="SAM" id="Coils"/>
    </source>
</evidence>
<dbReference type="OrthoDB" id="5291305at2"/>
<keyword evidence="5" id="KW-1185">Reference proteome</keyword>
<keyword evidence="1" id="KW-0175">Coiled coil</keyword>
<feature type="coiled-coil region" evidence="1">
    <location>
        <begin position="591"/>
        <end position="618"/>
    </location>
</feature>
<evidence type="ECO:0000259" key="3">
    <source>
        <dbReference type="Pfam" id="PF20157"/>
    </source>
</evidence>
<sequence>MLADNINILKLTYPRTWQKLKSLEDSLDMDSIQIEETKKGYKTLWVEKNNKKVYLHSKYNPIREGETIVNQYSNIEDNTTIIFYGVGLGYHIDLFLKKHPNVNYYIYEPIPEILYAYLSYKPLKKLPSLNLKDIVLADNKLETIKFFDNIINKTSDNFICIPLNSHKNIYAEKYNQFIELFKETLKDKKTSIGTNLIFQERWILNSMKNFGEVLNTPNILLEKKGEFKDKPAILVAAGPSLNEEIENIRYIKDNGLAYIFSVGSAVNTLVHYNIYPDVACTYDPGKFNQNVFTKIKEKGIKEIPMIFGSSVGYETLINYPGKKYHMITSQDSVSNYYLRNENNKPIDMVYDAPTIAVVTLQLLYELGFNPIILVGQNLAYKGKKRHSEGIHYSRDITDKDIENGIYVKDVYGEKILTSLGFDSMRQQMEQYIKILHNVKVINTTKGGAHIEGTDFIELKIVIDKYLKEKVVEHNWLEGNKTRYDREYLETQSKKMDIAYKRALKLIDDYYDTLNKIERLIRNKNFNQAEKTYIKLDKVLRKIENNDFFKVFILPMNRVQYELLANSIDSLNEEKDPVKKGKRIIDAFKGFMDLCKEDIDNIEEVYNEMKLNIEVFLENR</sequence>